<dbReference type="InParanoid" id="A0A409VAH3"/>
<organism evidence="6 7">
    <name type="scientific">Panaeolus cyanescens</name>
    <dbReference type="NCBI Taxonomy" id="181874"/>
    <lineage>
        <taxon>Eukaryota</taxon>
        <taxon>Fungi</taxon>
        <taxon>Dikarya</taxon>
        <taxon>Basidiomycota</taxon>
        <taxon>Agaricomycotina</taxon>
        <taxon>Agaricomycetes</taxon>
        <taxon>Agaricomycetidae</taxon>
        <taxon>Agaricales</taxon>
        <taxon>Agaricineae</taxon>
        <taxon>Galeropsidaceae</taxon>
        <taxon>Panaeolus</taxon>
    </lineage>
</organism>
<keyword evidence="2 4" id="KW-0863">Zinc-finger</keyword>
<evidence type="ECO:0000256" key="4">
    <source>
        <dbReference type="PROSITE-ProRule" id="PRU00134"/>
    </source>
</evidence>
<evidence type="ECO:0000313" key="6">
    <source>
        <dbReference type="EMBL" id="PPQ63881.1"/>
    </source>
</evidence>
<dbReference type="STRING" id="181874.A0A409VAH3"/>
<sequence length="562" mass="63936">MQYQIVQRGQENGTVMDRAKYLKMLQENPDMYALKDPYRPTQCANALLTAMLRVFRIETVQESKDGPGLLKATQRLWSKLYGFLVAPRTGEELDCMMKKLTKCNCKQRDRLSAKFYAEYRYDDDFKAATLERTGEEHLVVDHKYSPVGYQASNANFFVVHIFGTLFQVADLIPFGPDALVESMLQWDRVLDHAGVLRLAAPIFEICGAQIHPSIAKYDVTNPLALDPTKAFLDNIIDTLIASADDVDLKVYGWDESVWRMCSFYNYIAWIHGGIEGPEAMFQGGETKALQLCSIFLYLYSFLRKHSSNPSLIDGMNMKMSALGQDILRTFHMDRPGRLDVPLHPMIMSVYQFLTADGVDTVEQRIALAMVSSRVHQRCGSSGCDQTFAHIGGSFKFCQGCSVMGYCGHVCQEKDWRRDSPSYSSSSSLYPGPRHKRLCPILSRIMRRLGGWPEWKGRSLNNMVMDVNVLITHSALRQVIEAMRLDGKLSDDEMEDLGWWAEWTIERLRVEVPIRPDLNDGYEDYEDFIDRIVGPDGLSGLNACYAIFGDHEETDSVHEYETL</sequence>
<evidence type="ECO:0000313" key="7">
    <source>
        <dbReference type="Proteomes" id="UP000284842"/>
    </source>
</evidence>
<evidence type="ECO:0000259" key="5">
    <source>
        <dbReference type="PROSITE" id="PS50865"/>
    </source>
</evidence>
<keyword evidence="1" id="KW-0479">Metal-binding</keyword>
<dbReference type="OrthoDB" id="2998255at2759"/>
<dbReference type="GO" id="GO:0008270">
    <property type="term" value="F:zinc ion binding"/>
    <property type="evidence" value="ECO:0007669"/>
    <property type="project" value="UniProtKB-KW"/>
</dbReference>
<protein>
    <recommendedName>
        <fullName evidence="5">MYND-type domain-containing protein</fullName>
    </recommendedName>
</protein>
<dbReference type="Proteomes" id="UP000284842">
    <property type="component" value="Unassembled WGS sequence"/>
</dbReference>
<keyword evidence="3" id="KW-0862">Zinc</keyword>
<comment type="caution">
    <text evidence="6">The sequence shown here is derived from an EMBL/GenBank/DDBJ whole genome shotgun (WGS) entry which is preliminary data.</text>
</comment>
<dbReference type="AlphaFoldDB" id="A0A409VAH3"/>
<dbReference type="InterPro" id="IPR002893">
    <property type="entry name" value="Znf_MYND"/>
</dbReference>
<proteinExistence type="predicted"/>
<evidence type="ECO:0000256" key="3">
    <source>
        <dbReference type="ARBA" id="ARBA00022833"/>
    </source>
</evidence>
<dbReference type="Gene3D" id="6.10.140.2220">
    <property type="match status" value="1"/>
</dbReference>
<evidence type="ECO:0000256" key="2">
    <source>
        <dbReference type="ARBA" id="ARBA00022771"/>
    </source>
</evidence>
<gene>
    <name evidence="6" type="ORF">CVT24_009507</name>
</gene>
<dbReference type="EMBL" id="NHTK01006106">
    <property type="protein sequence ID" value="PPQ63881.1"/>
    <property type="molecule type" value="Genomic_DNA"/>
</dbReference>
<evidence type="ECO:0000256" key="1">
    <source>
        <dbReference type="ARBA" id="ARBA00022723"/>
    </source>
</evidence>
<keyword evidence="7" id="KW-1185">Reference proteome</keyword>
<reference evidence="6 7" key="1">
    <citation type="journal article" date="2018" name="Evol. Lett.">
        <title>Horizontal gene cluster transfer increased hallucinogenic mushroom diversity.</title>
        <authorList>
            <person name="Reynolds H.T."/>
            <person name="Vijayakumar V."/>
            <person name="Gluck-Thaler E."/>
            <person name="Korotkin H.B."/>
            <person name="Matheny P.B."/>
            <person name="Slot J.C."/>
        </authorList>
    </citation>
    <scope>NUCLEOTIDE SEQUENCE [LARGE SCALE GENOMIC DNA]</scope>
    <source>
        <strain evidence="6 7">2629</strain>
    </source>
</reference>
<name>A0A409VAH3_9AGAR</name>
<accession>A0A409VAH3</accession>
<dbReference type="PROSITE" id="PS50865">
    <property type="entry name" value="ZF_MYND_2"/>
    <property type="match status" value="1"/>
</dbReference>
<feature type="domain" description="MYND-type" evidence="5">
    <location>
        <begin position="378"/>
        <end position="438"/>
    </location>
</feature>
<dbReference type="SUPFAM" id="SSF144232">
    <property type="entry name" value="HIT/MYND zinc finger-like"/>
    <property type="match status" value="1"/>
</dbReference>